<proteinExistence type="inferred from homology"/>
<keyword evidence="5" id="KW-0449">Lipoprotein</keyword>
<dbReference type="AlphaFoldDB" id="A0A9X1DGC0"/>
<evidence type="ECO:0000256" key="4">
    <source>
        <dbReference type="SAM" id="SignalP"/>
    </source>
</evidence>
<evidence type="ECO:0000256" key="3">
    <source>
        <dbReference type="SAM" id="MobiDB-lite"/>
    </source>
</evidence>
<feature type="region of interest" description="Disordered" evidence="3">
    <location>
        <begin position="45"/>
        <end position="92"/>
    </location>
</feature>
<sequence length="327" mass="34973">MILVTVPRMKAALLVTAALSVSVPAIAQGDQAVVPAAHVQAPVETGDAQPRESVAPLQDALSAPQESSGQEAPPADEEEIVVTGRGRPPPEDPLQAVNVQTYQVTQKVDVAVVAPAAKGYKKILPEPVRAGVRNFFNNLAEPTVFLNYLLQLKVGKAFETAGRFGLNSTIGVAGLFDRAKHKPFNLPLRRNGFANTFGFYGIKPGPFLFVPLVGPTTVRDLIGLWLDKAVLPVAVGPPFGKPYYVLPATLVGTLDYRVEFDEQLRKLRESPDPYAASREFYLKGREAEIEALRHPHAPPLPLTPAGPLVEPAAPAGSQPTAPPQSTP</sequence>
<dbReference type="Pfam" id="PF04333">
    <property type="entry name" value="MlaA"/>
    <property type="match status" value="1"/>
</dbReference>
<organism evidence="5 6">
    <name type="scientific">Sphingobium nicotianae</name>
    <dbReference type="NCBI Taxonomy" id="2782607"/>
    <lineage>
        <taxon>Bacteria</taxon>
        <taxon>Pseudomonadati</taxon>
        <taxon>Pseudomonadota</taxon>
        <taxon>Alphaproteobacteria</taxon>
        <taxon>Sphingomonadales</taxon>
        <taxon>Sphingomonadaceae</taxon>
        <taxon>Sphingobium</taxon>
    </lineage>
</organism>
<feature type="region of interest" description="Disordered" evidence="3">
    <location>
        <begin position="293"/>
        <end position="327"/>
    </location>
</feature>
<protein>
    <submittedName>
        <fullName evidence="5">VacJ family lipoprotein</fullName>
    </submittedName>
</protein>
<dbReference type="GO" id="GO:0016020">
    <property type="term" value="C:membrane"/>
    <property type="evidence" value="ECO:0007669"/>
    <property type="project" value="InterPro"/>
</dbReference>
<dbReference type="PANTHER" id="PTHR30035:SF3">
    <property type="entry name" value="INTERMEMBRANE PHOSPHOLIPID TRANSPORT SYSTEM LIPOPROTEIN MLAA"/>
    <property type="match status" value="1"/>
</dbReference>
<dbReference type="Proteomes" id="UP001138757">
    <property type="component" value="Unassembled WGS sequence"/>
</dbReference>
<evidence type="ECO:0000313" key="5">
    <source>
        <dbReference type="EMBL" id="MBT2189381.1"/>
    </source>
</evidence>
<evidence type="ECO:0000256" key="2">
    <source>
        <dbReference type="ARBA" id="ARBA00022729"/>
    </source>
</evidence>
<accession>A0A9X1DGC0</accession>
<keyword evidence="2 4" id="KW-0732">Signal</keyword>
<dbReference type="GO" id="GO:0120010">
    <property type="term" value="P:intermembrane phospholipid transfer"/>
    <property type="evidence" value="ECO:0007669"/>
    <property type="project" value="TreeGrafter"/>
</dbReference>
<dbReference type="InterPro" id="IPR007428">
    <property type="entry name" value="MlaA"/>
</dbReference>
<feature type="signal peptide" evidence="4">
    <location>
        <begin position="1"/>
        <end position="27"/>
    </location>
</feature>
<comment type="caution">
    <text evidence="5">The sequence shown here is derived from an EMBL/GenBank/DDBJ whole genome shotgun (WGS) entry which is preliminary data.</text>
</comment>
<dbReference type="EMBL" id="JAHGAW010000017">
    <property type="protein sequence ID" value="MBT2189381.1"/>
    <property type="molecule type" value="Genomic_DNA"/>
</dbReference>
<reference evidence="5" key="1">
    <citation type="submission" date="2021-05" db="EMBL/GenBank/DDBJ databases">
        <title>Genome of Sphingobium sp. strain.</title>
        <authorList>
            <person name="Fan R."/>
        </authorList>
    </citation>
    <scope>NUCLEOTIDE SEQUENCE</scope>
    <source>
        <strain evidence="5">H33</strain>
    </source>
</reference>
<name>A0A9X1DGC0_9SPHN</name>
<gene>
    <name evidence="5" type="ORF">KK488_20715</name>
</gene>
<dbReference type="PANTHER" id="PTHR30035">
    <property type="entry name" value="LIPOPROTEIN VACJ-RELATED"/>
    <property type="match status" value="1"/>
</dbReference>
<evidence type="ECO:0000313" key="6">
    <source>
        <dbReference type="Proteomes" id="UP001138757"/>
    </source>
</evidence>
<evidence type="ECO:0000256" key="1">
    <source>
        <dbReference type="ARBA" id="ARBA00010634"/>
    </source>
</evidence>
<dbReference type="PRINTS" id="PR01805">
    <property type="entry name" value="VACJLIPOPROT"/>
</dbReference>
<comment type="similarity">
    <text evidence="1">Belongs to the MlaA family.</text>
</comment>
<keyword evidence="6" id="KW-1185">Reference proteome</keyword>
<feature type="chain" id="PRO_5040957309" evidence="4">
    <location>
        <begin position="28"/>
        <end position="327"/>
    </location>
</feature>